<feature type="compositionally biased region" description="Basic residues" evidence="1">
    <location>
        <begin position="123"/>
        <end position="132"/>
    </location>
</feature>
<evidence type="ECO:0000313" key="4">
    <source>
        <dbReference type="Proteomes" id="UP000182229"/>
    </source>
</evidence>
<dbReference type="Proteomes" id="UP000182229">
    <property type="component" value="Unassembled WGS sequence"/>
</dbReference>
<protein>
    <submittedName>
        <fullName evidence="3">Uncharacterized protein</fullName>
    </submittedName>
</protein>
<feature type="chain" id="PRO_5012882974" evidence="2">
    <location>
        <begin position="25"/>
        <end position="132"/>
    </location>
</feature>
<dbReference type="RefSeq" id="WP_071900942.1">
    <property type="nucleotide sequence ID" value="NZ_MPIN01000006.1"/>
</dbReference>
<proteinExistence type="predicted"/>
<sequence>MRRSIPLHTVLAVAASLVSASVLAQPPHRRGPPPEAIQACAAKSQGATCTIDFPDRQLEGTCESHHGEALACRPARPPGPPPEALAACSGLQEGEACTVTLHDRQLQGQCHTGPDQQRACHPERHHRGHPPE</sequence>
<evidence type="ECO:0000256" key="1">
    <source>
        <dbReference type="SAM" id="MobiDB-lite"/>
    </source>
</evidence>
<dbReference type="AlphaFoldDB" id="A0A1L9B857"/>
<accession>A0A1L9B857</accession>
<dbReference type="OrthoDB" id="5422614at2"/>
<evidence type="ECO:0000256" key="2">
    <source>
        <dbReference type="SAM" id="SignalP"/>
    </source>
</evidence>
<reference evidence="4" key="1">
    <citation type="submission" date="2016-11" db="EMBL/GenBank/DDBJ databases">
        <authorList>
            <person name="Shukria A."/>
            <person name="Stevens D.C."/>
        </authorList>
    </citation>
    <scope>NUCLEOTIDE SEQUENCE [LARGE SCALE GENOMIC DNA]</scope>
    <source>
        <strain evidence="4">Cbfe23</strain>
    </source>
</reference>
<gene>
    <name evidence="3" type="ORF">BON30_25290</name>
</gene>
<feature type="signal peptide" evidence="2">
    <location>
        <begin position="1"/>
        <end position="24"/>
    </location>
</feature>
<reference evidence="3 4" key="2">
    <citation type="submission" date="2016-12" db="EMBL/GenBank/DDBJ databases">
        <title>Draft Genome Sequence of Cystobacter ferrugineus Strain Cbfe23.</title>
        <authorList>
            <person name="Akbar S."/>
            <person name="Dowd S.E."/>
            <person name="Stevens D.C."/>
        </authorList>
    </citation>
    <scope>NUCLEOTIDE SEQUENCE [LARGE SCALE GENOMIC DNA]</scope>
    <source>
        <strain evidence="3 4">Cbfe23</strain>
    </source>
</reference>
<keyword evidence="4" id="KW-1185">Reference proteome</keyword>
<organism evidence="3 4">
    <name type="scientific">Cystobacter ferrugineus</name>
    <dbReference type="NCBI Taxonomy" id="83449"/>
    <lineage>
        <taxon>Bacteria</taxon>
        <taxon>Pseudomonadati</taxon>
        <taxon>Myxococcota</taxon>
        <taxon>Myxococcia</taxon>
        <taxon>Myxococcales</taxon>
        <taxon>Cystobacterineae</taxon>
        <taxon>Archangiaceae</taxon>
        <taxon>Cystobacter</taxon>
    </lineage>
</organism>
<comment type="caution">
    <text evidence="3">The sequence shown here is derived from an EMBL/GenBank/DDBJ whole genome shotgun (WGS) entry which is preliminary data.</text>
</comment>
<evidence type="ECO:0000313" key="3">
    <source>
        <dbReference type="EMBL" id="OJH38437.1"/>
    </source>
</evidence>
<dbReference type="EMBL" id="MPIN01000006">
    <property type="protein sequence ID" value="OJH38437.1"/>
    <property type="molecule type" value="Genomic_DNA"/>
</dbReference>
<feature type="region of interest" description="Disordered" evidence="1">
    <location>
        <begin position="108"/>
        <end position="132"/>
    </location>
</feature>
<keyword evidence="2" id="KW-0732">Signal</keyword>
<name>A0A1L9B857_9BACT</name>